<dbReference type="EMBL" id="CAJVPW010001867">
    <property type="protein sequence ID" value="CAG8493783.1"/>
    <property type="molecule type" value="Genomic_DNA"/>
</dbReference>
<comment type="caution">
    <text evidence="1">The sequence shown here is derived from an EMBL/GenBank/DDBJ whole genome shotgun (WGS) entry which is preliminary data.</text>
</comment>
<organism evidence="1 2">
    <name type="scientific">Cetraspora pellucida</name>
    <dbReference type="NCBI Taxonomy" id="1433469"/>
    <lineage>
        <taxon>Eukaryota</taxon>
        <taxon>Fungi</taxon>
        <taxon>Fungi incertae sedis</taxon>
        <taxon>Mucoromycota</taxon>
        <taxon>Glomeromycotina</taxon>
        <taxon>Glomeromycetes</taxon>
        <taxon>Diversisporales</taxon>
        <taxon>Gigasporaceae</taxon>
        <taxon>Cetraspora</taxon>
    </lineage>
</organism>
<dbReference type="Proteomes" id="UP000789366">
    <property type="component" value="Unassembled WGS sequence"/>
</dbReference>
<protein>
    <submittedName>
        <fullName evidence="1">3833_t:CDS:1</fullName>
    </submittedName>
</protein>
<accession>A0ACA9KW85</accession>
<feature type="non-terminal residue" evidence="1">
    <location>
        <position position="1"/>
    </location>
</feature>
<keyword evidence="2" id="KW-1185">Reference proteome</keyword>
<name>A0ACA9KW85_9GLOM</name>
<gene>
    <name evidence="1" type="ORF">SPELUC_LOCUS2681</name>
</gene>
<reference evidence="1" key="1">
    <citation type="submission" date="2021-06" db="EMBL/GenBank/DDBJ databases">
        <authorList>
            <person name="Kallberg Y."/>
            <person name="Tangrot J."/>
            <person name="Rosling A."/>
        </authorList>
    </citation>
    <scope>NUCLEOTIDE SEQUENCE</scope>
    <source>
        <strain evidence="1">28 12/20/2015</strain>
    </source>
</reference>
<evidence type="ECO:0000313" key="2">
    <source>
        <dbReference type="Proteomes" id="UP000789366"/>
    </source>
</evidence>
<proteinExistence type="predicted"/>
<sequence length="448" mass="51309">RVNMSFEEPLEEVLNLSTRDTLVELDSSDTTFKNSLDRLTLDTLRILCNAEGLSVSGSKKELADCFALKMASKMKEKGPVELPNSFQVNEDHDNQAGDRLRGNNRRFDQARVFDQSVESGEMLGRNHMAEEKVLEERRFLSLERSLEKSLQATLIKAMEEMKSSLQLAGNRDEDKFWPEVKMDRPRDQFEYNEWRKIGRELDEALLSKSLEPIEGWDVASALKDPASEDPLEASLKEKLMLARQSVRSKKRKTDYSSVATSSVAYPFAPQTHLNPYAQFTQLAQKPYLDQGSMAFYHTAVPQQQLSGQSSQCPPYGQMTQQFFGGQLPVQGPSQRSRLNKAYEHFRKFCSWAGVTEEQVDVNMLMAFIGWLDMLGQSSHMQACLSALSKSWRRAGRMDLTENLRIKEALDLTGRMQLFEHVTQLNIKYYSLSWEKAVWHVMARHQPII</sequence>
<evidence type="ECO:0000313" key="1">
    <source>
        <dbReference type="EMBL" id="CAG8493783.1"/>
    </source>
</evidence>